<feature type="transmembrane region" description="Helical" evidence="1">
    <location>
        <begin position="219"/>
        <end position="241"/>
    </location>
</feature>
<keyword evidence="1" id="KW-0472">Membrane</keyword>
<dbReference type="EMBL" id="BAABXL010000001">
    <property type="protein sequence ID" value="GAA6267634.1"/>
    <property type="molecule type" value="Genomic_DNA"/>
</dbReference>
<evidence type="ECO:0000256" key="1">
    <source>
        <dbReference type="SAM" id="Phobius"/>
    </source>
</evidence>
<evidence type="ECO:0000313" key="3">
    <source>
        <dbReference type="Proteomes" id="UP001600894"/>
    </source>
</evidence>
<organism evidence="2 3">
    <name type="scientific">Enterocloster alcoholdehydrogenati</name>
    <dbReference type="NCBI Taxonomy" id="2547410"/>
    <lineage>
        <taxon>Bacteria</taxon>
        <taxon>Bacillati</taxon>
        <taxon>Bacillota</taxon>
        <taxon>Clostridia</taxon>
        <taxon>Lachnospirales</taxon>
        <taxon>Lachnospiraceae</taxon>
        <taxon>Enterocloster</taxon>
    </lineage>
</organism>
<feature type="transmembrane region" description="Helical" evidence="1">
    <location>
        <begin position="294"/>
        <end position="314"/>
    </location>
</feature>
<name>A0ABQ0AUC8_9FIRM</name>
<evidence type="ECO:0000313" key="2">
    <source>
        <dbReference type="EMBL" id="GAA6267634.1"/>
    </source>
</evidence>
<dbReference type="Proteomes" id="UP001600894">
    <property type="component" value="Unassembled WGS sequence"/>
</dbReference>
<feature type="transmembrane region" description="Helical" evidence="1">
    <location>
        <begin position="326"/>
        <end position="346"/>
    </location>
</feature>
<keyword evidence="1" id="KW-1133">Transmembrane helix</keyword>
<protein>
    <recommendedName>
        <fullName evidence="4">Glycosyltransferase RgtA/B/C/D-like domain-containing protein</fullName>
    </recommendedName>
</protein>
<comment type="caution">
    <text evidence="2">The sequence shown here is derived from an EMBL/GenBank/DDBJ whole genome shotgun (WGS) entry which is preliminary data.</text>
</comment>
<keyword evidence="3" id="KW-1185">Reference proteome</keyword>
<dbReference type="RefSeq" id="WP_243176205.1">
    <property type="nucleotide sequence ID" value="NZ_BAABXL010000001.1"/>
</dbReference>
<feature type="transmembrane region" description="Helical" evidence="1">
    <location>
        <begin position="173"/>
        <end position="198"/>
    </location>
</feature>
<gene>
    <name evidence="2" type="ORF">F130042H8_06940</name>
</gene>
<reference evidence="2 3" key="1">
    <citation type="submission" date="2024-04" db="EMBL/GenBank/DDBJ databases">
        <title>Defined microbial consortia suppress multidrug-resistant proinflammatory Enterobacteriaceae via ecological control.</title>
        <authorList>
            <person name="Furuichi M."/>
            <person name="Kawaguchi T."/>
            <person name="Pust M."/>
            <person name="Yasuma K."/>
            <person name="Plichta D."/>
            <person name="Hasegawa N."/>
            <person name="Ohya T."/>
            <person name="Bhattarai S."/>
            <person name="Sasajima S."/>
            <person name="Aoto Y."/>
            <person name="Tuganbaev T."/>
            <person name="Yaginuma M."/>
            <person name="Ueda M."/>
            <person name="Okahashi N."/>
            <person name="Amafuji K."/>
            <person name="Kiridooshi Y."/>
            <person name="Sugita K."/>
            <person name="Strazar M."/>
            <person name="Skelly A."/>
            <person name="Suda W."/>
            <person name="Hattori M."/>
            <person name="Nakamoto N."/>
            <person name="Caballero S."/>
            <person name="Norman J."/>
            <person name="Olle B."/>
            <person name="Tanoue T."/>
            <person name="Arita M."/>
            <person name="Bucci V."/>
            <person name="Atarashi K."/>
            <person name="Xavier R."/>
            <person name="Honda K."/>
        </authorList>
    </citation>
    <scope>NUCLEOTIDE SEQUENCE [LARGE SCALE GENOMIC DNA]</scope>
    <source>
        <strain evidence="3">f13</strain>
    </source>
</reference>
<feature type="transmembrane region" description="Helical" evidence="1">
    <location>
        <begin position="261"/>
        <end position="282"/>
    </location>
</feature>
<feature type="transmembrane region" description="Helical" evidence="1">
    <location>
        <begin position="12"/>
        <end position="31"/>
    </location>
</feature>
<accession>A0ABQ0AUC8</accession>
<feature type="transmembrane region" description="Helical" evidence="1">
    <location>
        <begin position="388"/>
        <end position="406"/>
    </location>
</feature>
<feature type="transmembrane region" description="Helical" evidence="1">
    <location>
        <begin position="92"/>
        <end position="111"/>
    </location>
</feature>
<sequence>MMAELKNKEHYRKILCLLIPLGGVAFLLWYIKNSTCDVVYSDYIRLVNSYLPDVYDPRRFFVPDVLTRIPINYLERIINVELFGFSITFDRVLGAVSLGLAAWAFGVYFIRRRLGTVWFLLTMAVMFSLNKWEMITNGSGWSHFFAFACFYYHELVFDRVWAGEEKRGDTLQLILLPFLIILGTAGPYCAIYAVVMILSAAAGILRARIRKEGSSSRRYLVFLFASLIPLLLYILSNSFAVEEHAGATGRSLGALLADAPSFPVRFILKSLAGMVIGGEELIQWIEKGQMTDNICYLLGLFVAAGYLWALWLYLRHRLYERTLFPLMLLTGGALNHVLIFLSRYIFEKENYALSSRYALQFQVGILGIILTFALVSKAKEKVYPAGRAFMALFCIAILLGNGYTTYREIKKAPYREERFEQMEQLAPLMPFLSDEEMMEMEPAAPDLYEYRKGTDQIRNAFRILEENGLNVFRKPAS</sequence>
<evidence type="ECO:0008006" key="4">
    <source>
        <dbReference type="Google" id="ProtNLM"/>
    </source>
</evidence>
<proteinExistence type="predicted"/>
<keyword evidence="1" id="KW-0812">Transmembrane</keyword>
<feature type="transmembrane region" description="Helical" evidence="1">
    <location>
        <begin position="358"/>
        <end position="376"/>
    </location>
</feature>